<dbReference type="PATRIC" id="fig|1107311.3.peg.3078"/>
<feature type="domain" description="ApeA N-terminal" evidence="2">
    <location>
        <begin position="55"/>
        <end position="276"/>
    </location>
</feature>
<dbReference type="EMBL" id="JRLZ01000022">
    <property type="protein sequence ID" value="KGO92818.1"/>
    <property type="molecule type" value="Genomic_DNA"/>
</dbReference>
<evidence type="ECO:0000313" key="4">
    <source>
        <dbReference type="Proteomes" id="UP000030149"/>
    </source>
</evidence>
<dbReference type="AlphaFoldDB" id="V6RYF0"/>
<protein>
    <submittedName>
        <fullName evidence="3">Uncharacterized protein</fullName>
    </submittedName>
</protein>
<dbReference type="Pfam" id="PF18739">
    <property type="entry name" value="HEPN_Apea"/>
    <property type="match status" value="1"/>
</dbReference>
<dbReference type="InterPro" id="IPR041229">
    <property type="entry name" value="HEPN_Apea"/>
</dbReference>
<keyword evidence="4" id="KW-1185">Reference proteome</keyword>
<evidence type="ECO:0000259" key="2">
    <source>
        <dbReference type="Pfam" id="PF18862"/>
    </source>
</evidence>
<comment type="caution">
    <text evidence="3">The sequence shown here is derived from an EMBL/GenBank/DDBJ whole genome shotgun (WGS) entry which is preliminary data.</text>
</comment>
<reference evidence="3 4" key="2">
    <citation type="journal article" date="2015" name="Stand. Genomic Sci.">
        <title>High quality draft genomic sequence of Flavobacterium enshiense DK69(T) and comparison among Flavobacterium genomes.</title>
        <authorList>
            <person name="Zeng Z."/>
            <person name="Chen C."/>
            <person name="Du H."/>
            <person name="Wang G."/>
            <person name="Li M."/>
        </authorList>
    </citation>
    <scope>NUCLEOTIDE SEQUENCE [LARGE SCALE GENOMIC DNA]</scope>
    <source>
        <strain evidence="3 4">DK69</strain>
    </source>
</reference>
<name>V6RYF0_9FLAO</name>
<gene>
    <name evidence="3" type="ORF">Q767_15355</name>
</gene>
<organism evidence="3 4">
    <name type="scientific">Flavobacterium enshiense DK69</name>
    <dbReference type="NCBI Taxonomy" id="1107311"/>
    <lineage>
        <taxon>Bacteria</taxon>
        <taxon>Pseudomonadati</taxon>
        <taxon>Bacteroidota</taxon>
        <taxon>Flavobacteriia</taxon>
        <taxon>Flavobacteriales</taxon>
        <taxon>Flavobacteriaceae</taxon>
        <taxon>Flavobacterium</taxon>
    </lineage>
</organism>
<evidence type="ECO:0000259" key="1">
    <source>
        <dbReference type="Pfam" id="PF18739"/>
    </source>
</evidence>
<dbReference type="InterPro" id="IPR041223">
    <property type="entry name" value="ApeA_NTD"/>
</dbReference>
<dbReference type="STRING" id="1107311.Q767_15355"/>
<proteinExistence type="predicted"/>
<accession>V6RYF0</accession>
<reference evidence="4" key="1">
    <citation type="submission" date="2013-09" db="EMBL/GenBank/DDBJ databases">
        <authorList>
            <person name="Zeng Z."/>
            <person name="Chen C."/>
        </authorList>
    </citation>
    <scope>NUCLEOTIDE SEQUENCE [LARGE SCALE GENOMIC DNA]</scope>
    <source>
        <strain evidence="4">DK69</strain>
    </source>
</reference>
<dbReference type="OrthoDB" id="1397981at2"/>
<dbReference type="Proteomes" id="UP000030149">
    <property type="component" value="Unassembled WGS sequence"/>
</dbReference>
<dbReference type="Pfam" id="PF18862">
    <property type="entry name" value="ApeA_NTD1"/>
    <property type="match status" value="1"/>
</dbReference>
<evidence type="ECO:0000313" key="3">
    <source>
        <dbReference type="EMBL" id="KGO92818.1"/>
    </source>
</evidence>
<dbReference type="RefSeq" id="WP_023575067.1">
    <property type="nucleotide sequence ID" value="NZ_AVCS01000040.1"/>
</dbReference>
<dbReference type="eggNOG" id="ENOG5030Z6N">
    <property type="taxonomic scope" value="Bacteria"/>
</dbReference>
<sequence length="467" mass="54671">MQSYFGHIYIPKCQKIKLESESVDNFAEEEYELIEGVRLFMEGDEFWIEAAIEMYGVEQYNLIKGAFTGLGYVTLLECNVIGLGNGVGGNETKISCKYVLTGIQIDNEEHLNFTQLSVTMPSLRGWFDKTIFKQVNIFDDTISLVKHDSIPLASFDNFSLEAFFSISQSLNRESGLKVNDAVTLKIKATKDRLSLWEFIDIYKKFKKFLAFIGIFDKDCDYFIFLDEEVKYEKRDDLVPMKFFREQYNFKNNGVDAIKKVKYDFIEKDIETVLTKWYNLNDLSDSIDLVLEKYLQAKLSLESFFLNSCFAIEIYHRRFKKNERYPKAEFRRIKKEILSNIKDEEANKFFEEKLAHANEPSFRERLESLNEDFQMVLPLTMDTNSLIKGIVNTRNHIVHRSSSKGIISGLELYYASFYLEALTKLCVFKELGFSQWHILTIFSNSRDQIESMYHFNKRLQTGIKKEKA</sequence>
<feature type="domain" description="Apea-like HEPN" evidence="1">
    <location>
        <begin position="305"/>
        <end position="434"/>
    </location>
</feature>